<dbReference type="EMBL" id="CP146275">
    <property type="protein sequence ID" value="WWT31858.1"/>
    <property type="molecule type" value="Genomic_DNA"/>
</dbReference>
<dbReference type="InterPro" id="IPR039424">
    <property type="entry name" value="SBP_5"/>
</dbReference>
<dbReference type="RefSeq" id="WP_338607319.1">
    <property type="nucleotide sequence ID" value="NZ_CP146275.1"/>
</dbReference>
<gene>
    <name evidence="6" type="ORF">V6617_12670</name>
</gene>
<protein>
    <submittedName>
        <fullName evidence="6">ABC transporter substrate-binding protein</fullName>
    </submittedName>
</protein>
<dbReference type="Gene3D" id="3.90.76.10">
    <property type="entry name" value="Dipeptide-binding Protein, Domain 1"/>
    <property type="match status" value="1"/>
</dbReference>
<comment type="subcellular location">
    <subcellularLocation>
        <location evidence="1">Periplasm</location>
    </subcellularLocation>
</comment>
<evidence type="ECO:0000313" key="7">
    <source>
        <dbReference type="Proteomes" id="UP001369958"/>
    </source>
</evidence>
<feature type="domain" description="Solute-binding protein family 5" evidence="5">
    <location>
        <begin position="72"/>
        <end position="427"/>
    </location>
</feature>
<accession>A0ABZ2HZ21</accession>
<dbReference type="SUPFAM" id="SSF53850">
    <property type="entry name" value="Periplasmic binding protein-like II"/>
    <property type="match status" value="1"/>
</dbReference>
<feature type="signal peptide" evidence="4">
    <location>
        <begin position="1"/>
        <end position="25"/>
    </location>
</feature>
<dbReference type="Gene3D" id="3.10.105.10">
    <property type="entry name" value="Dipeptide-binding Protein, Domain 3"/>
    <property type="match status" value="1"/>
</dbReference>
<evidence type="ECO:0000259" key="5">
    <source>
        <dbReference type="Pfam" id="PF00496"/>
    </source>
</evidence>
<dbReference type="Proteomes" id="UP001369958">
    <property type="component" value="Chromosome"/>
</dbReference>
<organism evidence="6 7">
    <name type="scientific">Pelagibacterium nitratireducens</name>
    <dbReference type="NCBI Taxonomy" id="1046114"/>
    <lineage>
        <taxon>Bacteria</taxon>
        <taxon>Pseudomonadati</taxon>
        <taxon>Pseudomonadota</taxon>
        <taxon>Alphaproteobacteria</taxon>
        <taxon>Hyphomicrobiales</taxon>
        <taxon>Devosiaceae</taxon>
        <taxon>Pelagibacterium</taxon>
    </lineage>
</organism>
<keyword evidence="7" id="KW-1185">Reference proteome</keyword>
<evidence type="ECO:0000256" key="2">
    <source>
        <dbReference type="ARBA" id="ARBA00005695"/>
    </source>
</evidence>
<dbReference type="InterPro" id="IPR000914">
    <property type="entry name" value="SBP_5_dom"/>
</dbReference>
<dbReference type="Gene3D" id="3.40.190.10">
    <property type="entry name" value="Periplasmic binding protein-like II"/>
    <property type="match status" value="1"/>
</dbReference>
<evidence type="ECO:0000256" key="4">
    <source>
        <dbReference type="SAM" id="SignalP"/>
    </source>
</evidence>
<dbReference type="PANTHER" id="PTHR30290:SF38">
    <property type="entry name" value="D,D-DIPEPTIDE-BINDING PERIPLASMIC PROTEIN DDPA-RELATED"/>
    <property type="match status" value="1"/>
</dbReference>
<proteinExistence type="inferred from homology"/>
<dbReference type="InterPro" id="IPR030678">
    <property type="entry name" value="Peptide/Ni-bd"/>
</dbReference>
<dbReference type="Pfam" id="PF00496">
    <property type="entry name" value="SBP_bac_5"/>
    <property type="match status" value="1"/>
</dbReference>
<evidence type="ECO:0000256" key="1">
    <source>
        <dbReference type="ARBA" id="ARBA00004418"/>
    </source>
</evidence>
<comment type="similarity">
    <text evidence="2">Belongs to the bacterial solute-binding protein 5 family.</text>
</comment>
<evidence type="ECO:0000256" key="3">
    <source>
        <dbReference type="ARBA" id="ARBA00022729"/>
    </source>
</evidence>
<dbReference type="CDD" id="cd08511">
    <property type="entry name" value="PBP2_NikA_DppA_OppA_like_5"/>
    <property type="match status" value="1"/>
</dbReference>
<reference evidence="6 7" key="1">
    <citation type="submission" date="2024-02" db="EMBL/GenBank/DDBJ databases">
        <title>Complete genome sequence of Pelagibacterium nitratireducens ZH15.</title>
        <authorList>
            <person name="Zhao L.H."/>
        </authorList>
    </citation>
    <scope>NUCLEOTIDE SEQUENCE [LARGE SCALE GENOMIC DNA]</scope>
    <source>
        <strain evidence="6 7">ZH15</strain>
    </source>
</reference>
<name>A0ABZ2HZ21_9HYPH</name>
<keyword evidence="3 4" id="KW-0732">Signal</keyword>
<dbReference type="PANTHER" id="PTHR30290">
    <property type="entry name" value="PERIPLASMIC BINDING COMPONENT OF ABC TRANSPORTER"/>
    <property type="match status" value="1"/>
</dbReference>
<sequence length="508" mass="55742">MRKPFYLALMASIAMTGLTALPASAQDGGTVLNIGLQDDPDTLDPATNWSFVGRHVLQQMCDKIVDINGNNEIVPMLATDWTWNEDSTQLTLNVREDATFHDGTPVNAEAIKYNLDRALTLEISRRASEISAIESVEVVDEFTVQINLSEPSVPLLAALTDRAGMIISPAAGEELGEDFTNDPVCSGPYEFVERVAQDYIELEKFDDYYAADDYAFDRLIFRGMPDSNTRLLNLRSGQFDLIERLAATDVASVDDDPALETAPVVGLGYYGITIDIGGEGADPDFSQQQAVREAFSLAIDREAINQVVFEGQFAVGNQPFPPTSPYYNQDMPVQPRDVEAARALMEEAGIDQIDLELLVPTDAERQQVATLIQSMVAEIGINVEIRPTELMTLLDTAREGNFEAHLVGWSGRVDPDLNITPMLSCGAAGNDAHYCSEELDTILTEARAVGDVATRQEKYSEAVDLLLTDLPIVYLYHSQWIFAHDAALEGFDPFPDGIIRLGGVTMTE</sequence>
<dbReference type="PIRSF" id="PIRSF002741">
    <property type="entry name" value="MppA"/>
    <property type="match status" value="1"/>
</dbReference>
<evidence type="ECO:0000313" key="6">
    <source>
        <dbReference type="EMBL" id="WWT31858.1"/>
    </source>
</evidence>
<feature type="chain" id="PRO_5046331646" evidence="4">
    <location>
        <begin position="26"/>
        <end position="508"/>
    </location>
</feature>